<dbReference type="Proteomes" id="UP001432322">
    <property type="component" value="Unassembled WGS sequence"/>
</dbReference>
<comment type="caution">
    <text evidence="1">The sequence shown here is derived from an EMBL/GenBank/DDBJ whole genome shotgun (WGS) entry which is preliminary data.</text>
</comment>
<evidence type="ECO:0000313" key="1">
    <source>
        <dbReference type="EMBL" id="GMT19817.1"/>
    </source>
</evidence>
<proteinExistence type="predicted"/>
<feature type="non-terminal residue" evidence="1">
    <location>
        <position position="118"/>
    </location>
</feature>
<keyword evidence="2" id="KW-1185">Reference proteome</keyword>
<reference evidence="1" key="1">
    <citation type="submission" date="2023-10" db="EMBL/GenBank/DDBJ databases">
        <title>Genome assembly of Pristionchus species.</title>
        <authorList>
            <person name="Yoshida K."/>
            <person name="Sommer R.J."/>
        </authorList>
    </citation>
    <scope>NUCLEOTIDE SEQUENCE</scope>
    <source>
        <strain evidence="1">RS5133</strain>
    </source>
</reference>
<dbReference type="EMBL" id="BTSY01000003">
    <property type="protein sequence ID" value="GMT19817.1"/>
    <property type="molecule type" value="Genomic_DNA"/>
</dbReference>
<sequence>EDVEKTCGDMGKLSELSDWTIFDRIREGGEHNILLLPELREIERRYFELRMISERNSLAEEKHAVERAEWQRKEDESKLRANEHFFRLRFTEISRLHKEEREIFTSEPARFAGVDWYV</sequence>
<feature type="non-terminal residue" evidence="1">
    <location>
        <position position="1"/>
    </location>
</feature>
<organism evidence="1 2">
    <name type="scientific">Pristionchus fissidentatus</name>
    <dbReference type="NCBI Taxonomy" id="1538716"/>
    <lineage>
        <taxon>Eukaryota</taxon>
        <taxon>Metazoa</taxon>
        <taxon>Ecdysozoa</taxon>
        <taxon>Nematoda</taxon>
        <taxon>Chromadorea</taxon>
        <taxon>Rhabditida</taxon>
        <taxon>Rhabditina</taxon>
        <taxon>Diplogasteromorpha</taxon>
        <taxon>Diplogasteroidea</taxon>
        <taxon>Neodiplogasteridae</taxon>
        <taxon>Pristionchus</taxon>
    </lineage>
</organism>
<gene>
    <name evidence="1" type="ORF">PFISCL1PPCAC_11114</name>
</gene>
<dbReference type="AlphaFoldDB" id="A0AAV5VM75"/>
<accession>A0AAV5VM75</accession>
<protein>
    <submittedName>
        <fullName evidence="1">Uncharacterized protein</fullName>
    </submittedName>
</protein>
<name>A0AAV5VM75_9BILA</name>
<evidence type="ECO:0000313" key="2">
    <source>
        <dbReference type="Proteomes" id="UP001432322"/>
    </source>
</evidence>